<dbReference type="Proteomes" id="UP000472355">
    <property type="component" value="Unassembled WGS sequence"/>
</dbReference>
<sequence>MDYDVLILGGGIVGCAVAYQLSKYNINIALIEKDYDVADDISFINTAVIYDGSETSNDMMAKLEGIGRKLIEEHCKKFNVSYEKTGALRITSNNNQEYKLDIMYDRAKKRNIEGIHLIEDDKELLHKIEPNLNIDVNKAFYSENVAVISPYDLAISYAEVAADNGVNFKLEEEVIDIQSLARGFKVTTNKNKFTCKFVVNTIPDEISFNNTEEEYDYKNMNYIMFENKSEDKLKTILIDEIDDTTFVINNPKLQNGNLIGIKSNHILSLEEGIDMSVSIFPEAKKDFVSNMFAEVYNKDIMIIDDSKLNSGYIKITGTHYGKITIAPAIALKIKNTLKDNLNIIRKKDYIDKRREVYRFNDLSNKERNEVISVDKRYGNIICVCNNISEGEIIDSIRRPLGARTVEGVKRRTGIGRGNCNGSYCDIKIIKILAREMDKNILDIVEDSKDSNIVSSRIKEFKEI</sequence>
<protein>
    <submittedName>
        <fullName evidence="4">FAD-dependent oxidoreductase</fullName>
    </submittedName>
</protein>
<dbReference type="Proteomes" id="UP000486903">
    <property type="component" value="Unassembled WGS sequence"/>
</dbReference>
<dbReference type="InterPro" id="IPR006076">
    <property type="entry name" value="FAD-dep_OxRdtase"/>
</dbReference>
<reference evidence="3 7" key="1">
    <citation type="submission" date="2019-02" db="EMBL/GenBank/DDBJ databases">
        <title>Genome sequencing of Clostridium botulinum clinical isolates.</title>
        <authorList>
            <person name="Brunt J."/>
            <person name="Van Vliet A.H.M."/>
            <person name="Stringer S.C."/>
            <person name="Grant K.A."/>
            <person name="Carter A.C."/>
            <person name="Peck M.W."/>
        </authorList>
    </citation>
    <scope>NUCLEOTIDE SEQUENCE [LARGE SCALE GENOMIC DNA]</scope>
    <source>
        <strain evidence="3 7">H113700579</strain>
    </source>
</reference>
<evidence type="ECO:0000313" key="7">
    <source>
        <dbReference type="Proteomes" id="UP000472355"/>
    </source>
</evidence>
<evidence type="ECO:0000259" key="2">
    <source>
        <dbReference type="Pfam" id="PF04324"/>
    </source>
</evidence>
<dbReference type="InterPro" id="IPR052745">
    <property type="entry name" value="G3P_Oxidase/Oxidoreductase"/>
</dbReference>
<dbReference type="AlphaFoldDB" id="A0A0C2SK22"/>
<dbReference type="EMBL" id="SGKU01000036">
    <property type="protein sequence ID" value="NFA43359.1"/>
    <property type="molecule type" value="Genomic_DNA"/>
</dbReference>
<evidence type="ECO:0000313" key="5">
    <source>
        <dbReference type="EMBL" id="NFN36717.1"/>
    </source>
</evidence>
<dbReference type="InterPro" id="IPR007419">
    <property type="entry name" value="BFD-like_2Fe2S-bd_dom"/>
</dbReference>
<dbReference type="OrthoDB" id="9794226at2"/>
<name>A0A0C2SK22_CLOBO</name>
<evidence type="ECO:0000313" key="10">
    <source>
        <dbReference type="Proteomes" id="UP000486903"/>
    </source>
</evidence>
<dbReference type="Gene3D" id="3.50.50.60">
    <property type="entry name" value="FAD/NAD(P)-binding domain"/>
    <property type="match status" value="1"/>
</dbReference>
<dbReference type="Gene3D" id="1.10.10.1100">
    <property type="entry name" value="BFD-like [2Fe-2S]-binding domain"/>
    <property type="match status" value="1"/>
</dbReference>
<dbReference type="InterPro" id="IPR036188">
    <property type="entry name" value="FAD/NAD-bd_sf"/>
</dbReference>
<evidence type="ECO:0000259" key="1">
    <source>
        <dbReference type="Pfam" id="PF01266"/>
    </source>
</evidence>
<feature type="domain" description="FAD dependent oxidoreductase" evidence="1">
    <location>
        <begin position="4"/>
        <end position="201"/>
    </location>
</feature>
<dbReference type="Pfam" id="PF01266">
    <property type="entry name" value="DAO"/>
    <property type="match status" value="1"/>
</dbReference>
<dbReference type="PANTHER" id="PTHR42720">
    <property type="entry name" value="GLYCEROL-3-PHOSPHATE DEHYDROGENASE"/>
    <property type="match status" value="1"/>
</dbReference>
<dbReference type="PANTHER" id="PTHR42720:SF1">
    <property type="entry name" value="GLYCEROL 3-PHOSPHATE OXIDASE"/>
    <property type="match status" value="1"/>
</dbReference>
<dbReference type="Proteomes" id="UP000473681">
    <property type="component" value="Unassembled WGS sequence"/>
</dbReference>
<organism evidence="4 9">
    <name type="scientific">Clostridium botulinum</name>
    <dbReference type="NCBI Taxonomy" id="1491"/>
    <lineage>
        <taxon>Bacteria</taxon>
        <taxon>Bacillati</taxon>
        <taxon>Bacillota</taxon>
        <taxon>Clostridia</taxon>
        <taxon>Eubacteriales</taxon>
        <taxon>Clostridiaceae</taxon>
        <taxon>Clostridium</taxon>
    </lineage>
</organism>
<feature type="domain" description="BFD-like [2Fe-2S]-binding" evidence="2">
    <location>
        <begin position="380"/>
        <end position="433"/>
    </location>
</feature>
<evidence type="ECO:0000313" key="3">
    <source>
        <dbReference type="EMBL" id="NFA43359.1"/>
    </source>
</evidence>
<comment type="caution">
    <text evidence="4">The sequence shown here is derived from an EMBL/GenBank/DDBJ whole genome shotgun (WGS) entry which is preliminary data.</text>
</comment>
<dbReference type="Pfam" id="PF04324">
    <property type="entry name" value="Fer2_BFD"/>
    <property type="match status" value="1"/>
</dbReference>
<dbReference type="RefSeq" id="WP_003373174.1">
    <property type="nucleotide sequence ID" value="NZ_CP010520.1"/>
</dbReference>
<gene>
    <name evidence="3" type="ORF">EXM65_12435</name>
    <name evidence="4" type="ORF">FC774_12235</name>
    <name evidence="5" type="ORF">FDB51_16735</name>
    <name evidence="6" type="ORF">FDG31_09735</name>
</gene>
<dbReference type="EMBL" id="SXFB01000005">
    <property type="protein sequence ID" value="NFV26448.1"/>
    <property type="molecule type" value="Genomic_DNA"/>
</dbReference>
<evidence type="ECO:0000313" key="9">
    <source>
        <dbReference type="Proteomes" id="UP000476820"/>
    </source>
</evidence>
<accession>A0A0C2SK22</accession>
<evidence type="ECO:0000313" key="6">
    <source>
        <dbReference type="EMBL" id="NFV26448.1"/>
    </source>
</evidence>
<proteinExistence type="predicted"/>
<dbReference type="InterPro" id="IPR041854">
    <property type="entry name" value="BFD-like_2Fe2S-bd_dom_sf"/>
</dbReference>
<dbReference type="CDD" id="cd19946">
    <property type="entry name" value="GlpA-like_Fer2_BFD-like"/>
    <property type="match status" value="1"/>
</dbReference>
<dbReference type="Proteomes" id="UP000476820">
    <property type="component" value="Unassembled WGS sequence"/>
</dbReference>
<dbReference type="EMBL" id="SWVK01000029">
    <property type="protein sequence ID" value="NFN36717.1"/>
    <property type="molecule type" value="Genomic_DNA"/>
</dbReference>
<dbReference type="SUPFAM" id="SSF51905">
    <property type="entry name" value="FAD/NAD(P)-binding domain"/>
    <property type="match status" value="1"/>
</dbReference>
<reference evidence="8 9" key="2">
    <citation type="submission" date="2019-04" db="EMBL/GenBank/DDBJ databases">
        <title>Genome sequencing of Clostridium botulinum Groups I-IV and Clostridium butyricum.</title>
        <authorList>
            <person name="Brunt J."/>
            <person name="Van Vliet A.H.M."/>
            <person name="Stringer S.C."/>
            <person name="Carter A.T."/>
            <person name="Peck M.W."/>
        </authorList>
    </citation>
    <scope>NUCLEOTIDE SEQUENCE [LARGE SCALE GENOMIC DNA]</scope>
    <source>
        <strain evidence="4 9">1605</strain>
        <strain evidence="6 10">BL81</strain>
        <strain evidence="5 8">CB-K-33E</strain>
    </source>
</reference>
<dbReference type="EMBL" id="SWOV01000035">
    <property type="protein sequence ID" value="NFF88632.1"/>
    <property type="molecule type" value="Genomic_DNA"/>
</dbReference>
<dbReference type="Gene3D" id="3.30.9.10">
    <property type="entry name" value="D-Amino Acid Oxidase, subunit A, domain 2"/>
    <property type="match status" value="1"/>
</dbReference>
<evidence type="ECO:0000313" key="8">
    <source>
        <dbReference type="Proteomes" id="UP000473681"/>
    </source>
</evidence>
<evidence type="ECO:0000313" key="4">
    <source>
        <dbReference type="EMBL" id="NFF88632.1"/>
    </source>
</evidence>